<feature type="site" description="May be catalytically important" evidence="2">
    <location>
        <position position="177"/>
    </location>
</feature>
<proteinExistence type="inferred from homology"/>
<dbReference type="InterPro" id="IPR003801">
    <property type="entry name" value="GTP_cyclohydrolase_FolE2/MptA"/>
</dbReference>
<dbReference type="NCBIfam" id="NF010200">
    <property type="entry name" value="PRK13674.1-1"/>
    <property type="match status" value="1"/>
</dbReference>
<evidence type="ECO:0000313" key="4">
    <source>
        <dbReference type="EMBL" id="AFM23931.1"/>
    </source>
</evidence>
<name>I4C2Z0_DESTA</name>
<dbReference type="KEGG" id="dti:Desti_1218"/>
<evidence type="ECO:0000256" key="2">
    <source>
        <dbReference type="HAMAP-Rule" id="MF_01527"/>
    </source>
</evidence>
<dbReference type="eggNOG" id="COG1469">
    <property type="taxonomic scope" value="Bacteria"/>
</dbReference>
<evidence type="ECO:0000256" key="1">
    <source>
        <dbReference type="ARBA" id="ARBA00022801"/>
    </source>
</evidence>
<dbReference type="InterPro" id="IPR022838">
    <property type="entry name" value="GTP_cyclohydrolase_FolE2"/>
</dbReference>
<dbReference type="OrthoDB" id="9774824at2"/>
<dbReference type="PANTHER" id="PTHR36445">
    <property type="entry name" value="GTP CYCLOHYDROLASE MPTA"/>
    <property type="match status" value="1"/>
</dbReference>
<dbReference type="HAMAP" id="MF_01527_B">
    <property type="entry name" value="GTP_cyclohydrol_B"/>
    <property type="match status" value="1"/>
</dbReference>
<keyword evidence="5" id="KW-1185">Reference proteome</keyword>
<protein>
    <recommendedName>
        <fullName evidence="2">GTP cyclohydrolase FolE2</fullName>
        <ecNumber evidence="2">3.5.4.16</ecNumber>
    </recommendedName>
</protein>
<comment type="pathway">
    <text evidence="2">Cofactor biosynthesis; 7,8-dihydroneopterin triphosphate biosynthesis; 7,8-dihydroneopterin triphosphate from GTP: step 1/1.</text>
</comment>
<dbReference type="UniPathway" id="UPA00848">
    <property type="reaction ID" value="UER00151"/>
</dbReference>
<evidence type="ECO:0000313" key="5">
    <source>
        <dbReference type="Proteomes" id="UP000006055"/>
    </source>
</evidence>
<reference evidence="5" key="1">
    <citation type="submission" date="2012-06" db="EMBL/GenBank/DDBJ databases">
        <title>Complete sequence of chromosome of Desulfomonile tiedjei DSM 6799.</title>
        <authorList>
            <person name="Lucas S."/>
            <person name="Copeland A."/>
            <person name="Lapidus A."/>
            <person name="Glavina del Rio T."/>
            <person name="Dalin E."/>
            <person name="Tice H."/>
            <person name="Bruce D."/>
            <person name="Goodwin L."/>
            <person name="Pitluck S."/>
            <person name="Peters L."/>
            <person name="Ovchinnikova G."/>
            <person name="Zeytun A."/>
            <person name="Lu M."/>
            <person name="Kyrpides N."/>
            <person name="Mavromatis K."/>
            <person name="Ivanova N."/>
            <person name="Brettin T."/>
            <person name="Detter J.C."/>
            <person name="Han C."/>
            <person name="Larimer F."/>
            <person name="Land M."/>
            <person name="Hauser L."/>
            <person name="Markowitz V."/>
            <person name="Cheng J.-F."/>
            <person name="Hugenholtz P."/>
            <person name="Woyke T."/>
            <person name="Wu D."/>
            <person name="Spring S."/>
            <person name="Schroeder M."/>
            <person name="Brambilla E."/>
            <person name="Klenk H.-P."/>
            <person name="Eisen J.A."/>
        </authorList>
    </citation>
    <scope>NUCLEOTIDE SEQUENCE [LARGE SCALE GENOMIC DNA]</scope>
    <source>
        <strain evidence="5">ATCC 49306 / DSM 6799 / DCB-1</strain>
    </source>
</reference>
<dbReference type="Pfam" id="PF02649">
    <property type="entry name" value="GCHY-1"/>
    <property type="match status" value="1"/>
</dbReference>
<dbReference type="PATRIC" id="fig|706587.4.peg.1398"/>
<dbReference type="STRING" id="706587.Desti_1218"/>
<dbReference type="PANTHER" id="PTHR36445:SF1">
    <property type="entry name" value="GTP CYCLOHYDROLASE MPTA"/>
    <property type="match status" value="1"/>
</dbReference>
<feature type="region of interest" description="Disordered" evidence="3">
    <location>
        <begin position="1"/>
        <end position="21"/>
    </location>
</feature>
<sequence>MADHKREQHVPGTLPANGDGAVDSGRVFANYATLPDIQSLPDERKIPIDKVGVKGLRYPISVKDRQKGLQHTVGLFDLFVNLPHDFKGAHMSRFIEVLNEFRGEISMEKFREILEKIKSKLNAKSAHMNVEFPYFIEKNAPITGTPGLMSYTCFMRGALADRFDLIVGVEVPVTTVCPCSKEISEYGAHNQRGIVRVQLRFRKLFWIEEIIEVVESSVSSEIYSLLKRPDEKFVTEKAYENPMFVEDVVRLALSRLREKNNFPWYKIEAENFESIHNHSAYASIEKDFSPEPDCFTGGSSIRYNGAL</sequence>
<dbReference type="Proteomes" id="UP000006055">
    <property type="component" value="Chromosome"/>
</dbReference>
<dbReference type="Gene3D" id="3.10.270.10">
    <property type="entry name" value="Urate Oxidase"/>
    <property type="match status" value="1"/>
</dbReference>
<dbReference type="EC" id="3.5.4.16" evidence="2"/>
<keyword evidence="1 2" id="KW-0378">Hydrolase</keyword>
<organism evidence="4 5">
    <name type="scientific">Desulfomonile tiedjei (strain ATCC 49306 / DSM 6799 / DCB-1)</name>
    <dbReference type="NCBI Taxonomy" id="706587"/>
    <lineage>
        <taxon>Bacteria</taxon>
        <taxon>Pseudomonadati</taxon>
        <taxon>Thermodesulfobacteriota</taxon>
        <taxon>Desulfomonilia</taxon>
        <taxon>Desulfomonilales</taxon>
        <taxon>Desulfomonilaceae</taxon>
        <taxon>Desulfomonile</taxon>
    </lineage>
</organism>
<comment type="catalytic activity">
    <reaction evidence="2">
        <text>GTP + H2O = 7,8-dihydroneopterin 3'-triphosphate + formate + H(+)</text>
        <dbReference type="Rhea" id="RHEA:17473"/>
        <dbReference type="ChEBI" id="CHEBI:15377"/>
        <dbReference type="ChEBI" id="CHEBI:15378"/>
        <dbReference type="ChEBI" id="CHEBI:15740"/>
        <dbReference type="ChEBI" id="CHEBI:37565"/>
        <dbReference type="ChEBI" id="CHEBI:58462"/>
        <dbReference type="EC" id="3.5.4.16"/>
    </reaction>
</comment>
<gene>
    <name evidence="2" type="primary">folE2</name>
    <name evidence="4" type="ordered locus">Desti_1218</name>
</gene>
<dbReference type="AlphaFoldDB" id="I4C2Z0"/>
<comment type="function">
    <text evidence="2">Converts GTP to 7,8-dihydroneopterin triphosphate.</text>
</comment>
<dbReference type="EMBL" id="CP003360">
    <property type="protein sequence ID" value="AFM23931.1"/>
    <property type="molecule type" value="Genomic_DNA"/>
</dbReference>
<dbReference type="GO" id="GO:0003934">
    <property type="term" value="F:GTP cyclohydrolase I activity"/>
    <property type="evidence" value="ECO:0007669"/>
    <property type="project" value="UniProtKB-UniRule"/>
</dbReference>
<dbReference type="RefSeq" id="WP_014809083.1">
    <property type="nucleotide sequence ID" value="NC_018025.1"/>
</dbReference>
<comment type="similarity">
    <text evidence="2">Belongs to the GTP cyclohydrolase IV family.</text>
</comment>
<accession>I4C2Z0</accession>
<evidence type="ECO:0000256" key="3">
    <source>
        <dbReference type="SAM" id="MobiDB-lite"/>
    </source>
</evidence>
<dbReference type="GO" id="GO:0046654">
    <property type="term" value="P:tetrahydrofolate biosynthetic process"/>
    <property type="evidence" value="ECO:0007669"/>
    <property type="project" value="UniProtKB-UniRule"/>
</dbReference>
<dbReference type="HOGENOM" id="CLU_062816_1_1_7"/>